<dbReference type="GO" id="GO:0061711">
    <property type="term" value="F:tRNA N(6)-L-threonylcarbamoyladenine synthase activity"/>
    <property type="evidence" value="ECO:0007669"/>
    <property type="project" value="UniProtKB-EC"/>
</dbReference>
<evidence type="ECO:0000313" key="10">
    <source>
        <dbReference type="EMBL" id="PHV68772.1"/>
    </source>
</evidence>
<feature type="binding site" evidence="8">
    <location>
        <position position="278"/>
    </location>
    <ligand>
        <name>substrate</name>
    </ligand>
</feature>
<feature type="binding site" evidence="8">
    <location>
        <position position="186"/>
    </location>
    <ligand>
        <name>substrate</name>
    </ligand>
</feature>
<keyword evidence="5 8" id="KW-0408">Iron</keyword>
<feature type="binding site" evidence="8">
    <location>
        <position position="169"/>
    </location>
    <ligand>
        <name>substrate</name>
    </ligand>
</feature>
<evidence type="ECO:0000256" key="4">
    <source>
        <dbReference type="ARBA" id="ARBA00022723"/>
    </source>
</evidence>
<accession>A0A2G3PUR3</accession>
<dbReference type="FunFam" id="3.30.420.40:FF:000040">
    <property type="entry name" value="tRNA N6-adenosine threonylcarbamoyltransferase"/>
    <property type="match status" value="1"/>
</dbReference>
<protein>
    <recommendedName>
        <fullName evidence="8">tRNA N6-adenosine threonylcarbamoyltransferase</fullName>
        <ecNumber evidence="8">2.3.1.234</ecNumber>
    </recommendedName>
    <alternativeName>
        <fullName evidence="8">N6-L-threonylcarbamoyladenine synthase</fullName>
        <shortName evidence="8">t(6)A synthase</shortName>
    </alternativeName>
    <alternativeName>
        <fullName evidence="8">t(6)A37 threonylcarbamoyladenosine biosynthesis protein TsaD</fullName>
    </alternativeName>
    <alternativeName>
        <fullName evidence="8">tRNA threonylcarbamoyladenosine biosynthesis protein TsaD</fullName>
    </alternativeName>
</protein>
<proteinExistence type="inferred from homology"/>
<feature type="binding site" evidence="8">
    <location>
        <position position="182"/>
    </location>
    <ligand>
        <name>substrate</name>
    </ligand>
</feature>
<dbReference type="SUPFAM" id="SSF53067">
    <property type="entry name" value="Actin-like ATPase domain"/>
    <property type="match status" value="2"/>
</dbReference>
<dbReference type="Gene3D" id="3.30.420.40">
    <property type="match status" value="2"/>
</dbReference>
<dbReference type="Proteomes" id="UP000225108">
    <property type="component" value="Unassembled WGS sequence"/>
</dbReference>
<dbReference type="GO" id="GO:0005737">
    <property type="term" value="C:cytoplasm"/>
    <property type="evidence" value="ECO:0007669"/>
    <property type="project" value="UniProtKB-SubCell"/>
</dbReference>
<evidence type="ECO:0000313" key="11">
    <source>
        <dbReference type="Proteomes" id="UP000225108"/>
    </source>
</evidence>
<dbReference type="NCBIfam" id="TIGR03723">
    <property type="entry name" value="T6A_TsaD_YgjD"/>
    <property type="match status" value="1"/>
</dbReference>
<evidence type="ECO:0000256" key="8">
    <source>
        <dbReference type="HAMAP-Rule" id="MF_01445"/>
    </source>
</evidence>
<feature type="domain" description="Gcp-like" evidence="9">
    <location>
        <begin position="28"/>
        <end position="312"/>
    </location>
</feature>
<dbReference type="NCBIfam" id="TIGR00329">
    <property type="entry name" value="gcp_kae1"/>
    <property type="match status" value="1"/>
</dbReference>
<dbReference type="PANTHER" id="PTHR11735">
    <property type="entry name" value="TRNA N6-ADENOSINE THREONYLCARBAMOYLTRANSFERASE"/>
    <property type="match status" value="1"/>
</dbReference>
<dbReference type="PANTHER" id="PTHR11735:SF6">
    <property type="entry name" value="TRNA N6-ADENOSINE THREONYLCARBAMOYLTRANSFERASE, MITOCHONDRIAL"/>
    <property type="match status" value="1"/>
</dbReference>
<dbReference type="InterPro" id="IPR043129">
    <property type="entry name" value="ATPase_NBD"/>
</dbReference>
<dbReference type="AlphaFoldDB" id="A0A2G3PUR3"/>
<evidence type="ECO:0000256" key="1">
    <source>
        <dbReference type="ARBA" id="ARBA00022490"/>
    </source>
</evidence>
<evidence type="ECO:0000256" key="6">
    <source>
        <dbReference type="ARBA" id="ARBA00023315"/>
    </source>
</evidence>
<dbReference type="InterPro" id="IPR022450">
    <property type="entry name" value="TsaD"/>
</dbReference>
<keyword evidence="4 8" id="KW-0479">Metal-binding</keyword>
<reference evidence="10 11" key="1">
    <citation type="submission" date="2017-10" db="EMBL/GenBank/DDBJ databases">
        <title>The draft genome sequence of Williamsia sp. BULT 1.1 isolated from the semi-arid grassland soils from South Africa.</title>
        <authorList>
            <person name="Kabwe M.H."/>
            <person name="Govender N."/>
            <person name="Mutseka Lunga P."/>
            <person name="Vikram S."/>
            <person name="Makhalanyane T.P."/>
        </authorList>
    </citation>
    <scope>NUCLEOTIDE SEQUENCE [LARGE SCALE GENOMIC DNA]</scope>
    <source>
        <strain evidence="10 11">BULT 1.1</strain>
    </source>
</reference>
<dbReference type="GO" id="GO:0002949">
    <property type="term" value="P:tRNA threonylcarbamoyladenosine modification"/>
    <property type="evidence" value="ECO:0007669"/>
    <property type="project" value="UniProtKB-UniRule"/>
</dbReference>
<evidence type="ECO:0000259" key="9">
    <source>
        <dbReference type="Pfam" id="PF00814"/>
    </source>
</evidence>
<feature type="binding site" evidence="8">
    <location>
        <position position="113"/>
    </location>
    <ligand>
        <name>Fe cation</name>
        <dbReference type="ChEBI" id="CHEBI:24875"/>
    </ligand>
</feature>
<gene>
    <name evidence="8 10" type="primary">tsaD</name>
    <name evidence="10" type="ORF">CSW57_06305</name>
</gene>
<dbReference type="CDD" id="cd24133">
    <property type="entry name" value="ASKHA_NBD_TsaD_bac"/>
    <property type="match status" value="1"/>
</dbReference>
<keyword evidence="3 8" id="KW-0819">tRNA processing</keyword>
<evidence type="ECO:0000256" key="3">
    <source>
        <dbReference type="ARBA" id="ARBA00022694"/>
    </source>
</evidence>
<evidence type="ECO:0000256" key="2">
    <source>
        <dbReference type="ARBA" id="ARBA00022679"/>
    </source>
</evidence>
<feature type="binding site" evidence="8">
    <location>
        <position position="306"/>
    </location>
    <ligand>
        <name>Fe cation</name>
        <dbReference type="ChEBI" id="CHEBI:24875"/>
    </ligand>
</feature>
<keyword evidence="6 8" id="KW-0012">Acyltransferase</keyword>
<dbReference type="EMBL" id="PEBD01000004">
    <property type="protein sequence ID" value="PHV68772.1"/>
    <property type="molecule type" value="Genomic_DNA"/>
</dbReference>
<evidence type="ECO:0000256" key="7">
    <source>
        <dbReference type="ARBA" id="ARBA00048117"/>
    </source>
</evidence>
<dbReference type="PROSITE" id="PS01016">
    <property type="entry name" value="GLYCOPROTEASE"/>
    <property type="match status" value="1"/>
</dbReference>
<dbReference type="EC" id="2.3.1.234" evidence="8"/>
<feature type="binding site" evidence="8">
    <location>
        <begin position="135"/>
        <end position="139"/>
    </location>
    <ligand>
        <name>substrate</name>
    </ligand>
</feature>
<organism evidence="10 11">
    <name type="scientific">Williamsia marianensis</name>
    <dbReference type="NCBI Taxonomy" id="85044"/>
    <lineage>
        <taxon>Bacteria</taxon>
        <taxon>Bacillati</taxon>
        <taxon>Actinomycetota</taxon>
        <taxon>Actinomycetes</taxon>
        <taxon>Mycobacteriales</taxon>
        <taxon>Nocardiaceae</taxon>
        <taxon>Williamsia</taxon>
    </lineage>
</organism>
<dbReference type="FunFam" id="3.30.420.40:FF:000012">
    <property type="entry name" value="tRNA N6-adenosine threonylcarbamoyltransferase"/>
    <property type="match status" value="1"/>
</dbReference>
<comment type="function">
    <text evidence="8">Required for the formation of a threonylcarbamoyl group on adenosine at position 37 (t(6)A37) in tRNAs that read codons beginning with adenine. Is involved in the transfer of the threonylcarbamoyl moiety of threonylcarbamoyl-AMP (TC-AMP) to the N6 group of A37, together with TsaE and TsaB. TsaD likely plays a direct catalytic role in this reaction.</text>
</comment>
<dbReference type="PRINTS" id="PR00789">
    <property type="entry name" value="OSIALOPTASE"/>
</dbReference>
<keyword evidence="2 8" id="KW-0808">Transferase</keyword>
<comment type="cofactor">
    <cofactor evidence="8">
        <name>Fe(2+)</name>
        <dbReference type="ChEBI" id="CHEBI:29033"/>
    </cofactor>
    <text evidence="8">Binds 1 Fe(2+) ion per subunit.</text>
</comment>
<name>A0A2G3PUR3_WILMA</name>
<dbReference type="Pfam" id="PF00814">
    <property type="entry name" value="TsaD"/>
    <property type="match status" value="1"/>
</dbReference>
<dbReference type="InterPro" id="IPR000905">
    <property type="entry name" value="Gcp-like_dom"/>
</dbReference>
<comment type="similarity">
    <text evidence="8">Belongs to the KAE1 / TsaD family.</text>
</comment>
<comment type="catalytic activity">
    <reaction evidence="7 8">
        <text>L-threonylcarbamoyladenylate + adenosine(37) in tRNA = N(6)-L-threonylcarbamoyladenosine(37) in tRNA + AMP + H(+)</text>
        <dbReference type="Rhea" id="RHEA:37059"/>
        <dbReference type="Rhea" id="RHEA-COMP:10162"/>
        <dbReference type="Rhea" id="RHEA-COMP:10163"/>
        <dbReference type="ChEBI" id="CHEBI:15378"/>
        <dbReference type="ChEBI" id="CHEBI:73682"/>
        <dbReference type="ChEBI" id="CHEBI:74411"/>
        <dbReference type="ChEBI" id="CHEBI:74418"/>
        <dbReference type="ChEBI" id="CHEBI:456215"/>
        <dbReference type="EC" id="2.3.1.234"/>
    </reaction>
</comment>
<dbReference type="InterPro" id="IPR017861">
    <property type="entry name" value="KAE1/TsaD"/>
</dbReference>
<dbReference type="InterPro" id="IPR017860">
    <property type="entry name" value="Peptidase_M22_CS"/>
</dbReference>
<keyword evidence="1 8" id="KW-0963">Cytoplasm</keyword>
<comment type="caution">
    <text evidence="10">The sequence shown here is derived from an EMBL/GenBank/DDBJ whole genome shotgun (WGS) entry which is preliminary data.</text>
</comment>
<feature type="binding site" evidence="8">
    <location>
        <position position="117"/>
    </location>
    <ligand>
        <name>Fe cation</name>
        <dbReference type="ChEBI" id="CHEBI:24875"/>
    </ligand>
</feature>
<sequence length="343" mass="35243">MIVLGIESSCDETGVGIVRWNADRTTTLLADEVASSVDEHARYGGVVPEVASRAHLEAIVPTMRRALATADIRVPDAVAVTIGPGLAGALLVGVAAAKAYAAAWDVPLFAVNHLGGHVAVDTLEHGPMPPCVALLVSGGHTHLLHVDDLGAPIVELGTTVDDAAGEAFDKVARLLGLGFPGGPALDAAAAQGDPNAIRFPRGMTGPRDARHDFSFSGLKTAVARYVEQCRRDGVEPPVADIAASFQEAVADVLTMKAVRACRDVGVDTLVLGGGATANSRIRSLARERCEGAGITLRVPKPRLCTDNGVMIATLGAHVIAGGAVPSDLTVATDPGLSVQVSNY</sequence>
<dbReference type="RefSeq" id="WP_099381864.1">
    <property type="nucleotide sequence ID" value="NZ_PEBD01000004.1"/>
</dbReference>
<dbReference type="HAMAP" id="MF_01445">
    <property type="entry name" value="TsaD"/>
    <property type="match status" value="1"/>
</dbReference>
<comment type="subcellular location">
    <subcellularLocation>
        <location evidence="8">Cytoplasm</location>
    </subcellularLocation>
</comment>
<dbReference type="GO" id="GO:0005506">
    <property type="term" value="F:iron ion binding"/>
    <property type="evidence" value="ECO:0007669"/>
    <property type="project" value="UniProtKB-UniRule"/>
</dbReference>
<evidence type="ECO:0000256" key="5">
    <source>
        <dbReference type="ARBA" id="ARBA00023004"/>
    </source>
</evidence>